<dbReference type="PANTHER" id="PTHR13383">
    <property type="entry name" value="RIBONUCLEASE H2 SUBUNIT B"/>
    <property type="match status" value="1"/>
</dbReference>
<evidence type="ECO:0000313" key="10">
    <source>
        <dbReference type="Proteomes" id="UP000814176"/>
    </source>
</evidence>
<evidence type="ECO:0000256" key="2">
    <source>
        <dbReference type="ARBA" id="ARBA00019062"/>
    </source>
</evidence>
<dbReference type="Gene3D" id="1.10.20.120">
    <property type="match status" value="1"/>
</dbReference>
<evidence type="ECO:0000256" key="1">
    <source>
        <dbReference type="ARBA" id="ARBA00004123"/>
    </source>
</evidence>
<dbReference type="Gene3D" id="2.20.25.530">
    <property type="match status" value="1"/>
</dbReference>
<dbReference type="EMBL" id="JADCUA010000022">
    <property type="protein sequence ID" value="KAH9832183.1"/>
    <property type="molecule type" value="Genomic_DNA"/>
</dbReference>
<dbReference type="Proteomes" id="UP000814176">
    <property type="component" value="Unassembled WGS sequence"/>
</dbReference>
<feature type="domain" description="Ribonuclease H2 subunit B wHTH" evidence="7">
    <location>
        <begin position="100"/>
        <end position="255"/>
    </location>
</feature>
<evidence type="ECO:0000256" key="6">
    <source>
        <dbReference type="SAM" id="MobiDB-lite"/>
    </source>
</evidence>
<dbReference type="InterPro" id="IPR019024">
    <property type="entry name" value="RNase_H2_suB_wHTH"/>
</dbReference>
<evidence type="ECO:0000256" key="3">
    <source>
        <dbReference type="ARBA" id="ARBA00023242"/>
    </source>
</evidence>
<accession>A0ABQ8K5F3</accession>
<reference evidence="9 10" key="1">
    <citation type="journal article" date="2021" name="Environ. Microbiol.">
        <title>Gene family expansions and transcriptome signatures uncover fungal adaptations to wood decay.</title>
        <authorList>
            <person name="Hage H."/>
            <person name="Miyauchi S."/>
            <person name="Viragh M."/>
            <person name="Drula E."/>
            <person name="Min B."/>
            <person name="Chaduli D."/>
            <person name="Navarro D."/>
            <person name="Favel A."/>
            <person name="Norest M."/>
            <person name="Lesage-Meessen L."/>
            <person name="Balint B."/>
            <person name="Merenyi Z."/>
            <person name="de Eugenio L."/>
            <person name="Morin E."/>
            <person name="Martinez A.T."/>
            <person name="Baldrian P."/>
            <person name="Stursova M."/>
            <person name="Martinez M.J."/>
            <person name="Novotny C."/>
            <person name="Magnuson J.K."/>
            <person name="Spatafora J.W."/>
            <person name="Maurice S."/>
            <person name="Pangilinan J."/>
            <person name="Andreopoulos W."/>
            <person name="LaButti K."/>
            <person name="Hundley H."/>
            <person name="Na H."/>
            <person name="Kuo A."/>
            <person name="Barry K."/>
            <person name="Lipzen A."/>
            <person name="Henrissat B."/>
            <person name="Riley R."/>
            <person name="Ahrendt S."/>
            <person name="Nagy L.G."/>
            <person name="Grigoriev I.V."/>
            <person name="Martin F."/>
            <person name="Rosso M.N."/>
        </authorList>
    </citation>
    <scope>NUCLEOTIDE SEQUENCE [LARGE SCALE GENOMIC DNA]</scope>
    <source>
        <strain evidence="9 10">CIRM-BRFM 1785</strain>
    </source>
</reference>
<keyword evidence="3" id="KW-0539">Nucleus</keyword>
<dbReference type="Pfam" id="PF17745">
    <property type="entry name" value="Ydr279_N"/>
    <property type="match status" value="1"/>
</dbReference>
<evidence type="ECO:0000259" key="8">
    <source>
        <dbReference type="Pfam" id="PF17745"/>
    </source>
</evidence>
<feature type="region of interest" description="Disordered" evidence="6">
    <location>
        <begin position="282"/>
        <end position="320"/>
    </location>
</feature>
<sequence length="337" mass="37190">MSRHVAILPNDILQTIVTKLNDDADRGISMQAGARFLRLPHPRTGLPALFLPHELPNKTNSMILEVQAVAPPNQRSWFMPEGEVVKDGQLLVLTPVDPVFLLIPLLRSSCSTNDVMSNFRSAEDLFEAATSTLLQTLGNEQSAGQPIPYSSDDLLRLLSFKCVDDAMKRICEVKEITAEIIVYRYSQEKTMNYFKAKVGRLATPSVCEMSSTVVRQLAKDGLMDDGKEDLLGPARIKAACEMLSQYLSSDMYTTLLASYDFDALHAHIQSIQAERAVFAEDSAPAPKAKRGKTQTQNGEAAEKKRKAPAKGSNGVEKLKKVNVQGMSKISSFFQKPK</sequence>
<feature type="domain" description="Rnh202 triple barrel" evidence="8">
    <location>
        <begin position="33"/>
        <end position="97"/>
    </location>
</feature>
<dbReference type="PANTHER" id="PTHR13383:SF11">
    <property type="entry name" value="RIBONUCLEASE H2 SUBUNIT B"/>
    <property type="match status" value="1"/>
</dbReference>
<comment type="caution">
    <text evidence="9">The sequence shown here is derived from an EMBL/GenBank/DDBJ whole genome shotgun (WGS) entry which is preliminary data.</text>
</comment>
<keyword evidence="10" id="KW-1185">Reference proteome</keyword>
<dbReference type="RefSeq" id="XP_047775202.1">
    <property type="nucleotide sequence ID" value="XM_047924735.1"/>
</dbReference>
<dbReference type="InterPro" id="IPR041195">
    <property type="entry name" value="Rnh202_N"/>
</dbReference>
<dbReference type="GeneID" id="72005467"/>
<comment type="function">
    <text evidence="4">Non catalytic subunit of RNase H2, an endonuclease that specifically degrades the RNA of RNA:DNA hybrids. Participates in DNA replication, possibly by mediating the removal of lagging-strand Okazaki fragment RNA primers during DNA replication. Mediates the excision of single ribonucleotides from DNA:RNA duplexes.</text>
</comment>
<evidence type="ECO:0000259" key="7">
    <source>
        <dbReference type="Pfam" id="PF09468"/>
    </source>
</evidence>
<evidence type="ECO:0000256" key="4">
    <source>
        <dbReference type="ARBA" id="ARBA00024778"/>
    </source>
</evidence>
<name>A0ABQ8K5F3_9APHY</name>
<organism evidence="9 10">
    <name type="scientific">Rhodofomes roseus</name>
    <dbReference type="NCBI Taxonomy" id="34475"/>
    <lineage>
        <taxon>Eukaryota</taxon>
        <taxon>Fungi</taxon>
        <taxon>Dikarya</taxon>
        <taxon>Basidiomycota</taxon>
        <taxon>Agaricomycotina</taxon>
        <taxon>Agaricomycetes</taxon>
        <taxon>Polyporales</taxon>
        <taxon>Rhodofomes</taxon>
    </lineage>
</organism>
<comment type="subcellular location">
    <subcellularLocation>
        <location evidence="1">Nucleus</location>
    </subcellularLocation>
</comment>
<dbReference type="InterPro" id="IPR040456">
    <property type="entry name" value="RNase_H2_suB"/>
</dbReference>
<gene>
    <name evidence="9" type="ORF">C8Q71DRAFT_777734</name>
</gene>
<dbReference type="CDD" id="cd09270">
    <property type="entry name" value="RNase_H2-B"/>
    <property type="match status" value="1"/>
</dbReference>
<proteinExistence type="predicted"/>
<dbReference type="Pfam" id="PF09468">
    <property type="entry name" value="RNase_H2-Ydr279"/>
    <property type="match status" value="1"/>
</dbReference>
<evidence type="ECO:0000256" key="5">
    <source>
        <dbReference type="ARBA" id="ARBA00033464"/>
    </source>
</evidence>
<protein>
    <recommendedName>
        <fullName evidence="2">Ribonuclease H2 subunit B</fullName>
    </recommendedName>
    <alternativeName>
        <fullName evidence="5">Ribonuclease HI subunit B</fullName>
    </alternativeName>
</protein>
<evidence type="ECO:0000313" key="9">
    <source>
        <dbReference type="EMBL" id="KAH9832183.1"/>
    </source>
</evidence>